<name>A0A644Z102_9ZZZZ</name>
<sequence>MVVLSLKTKGNKIKVNAKAKPALTMTDTFQLPKIGAIEKIPVIRVNTNKKNPV</sequence>
<dbReference type="EMBL" id="VSSQ01006201">
    <property type="protein sequence ID" value="MPM31874.1"/>
    <property type="molecule type" value="Genomic_DNA"/>
</dbReference>
<protein>
    <submittedName>
        <fullName evidence="1">Uncharacterized protein</fullName>
    </submittedName>
</protein>
<proteinExistence type="predicted"/>
<gene>
    <name evidence="1" type="ORF">SDC9_78431</name>
</gene>
<comment type="caution">
    <text evidence="1">The sequence shown here is derived from an EMBL/GenBank/DDBJ whole genome shotgun (WGS) entry which is preliminary data.</text>
</comment>
<accession>A0A644Z102</accession>
<dbReference type="AlphaFoldDB" id="A0A644Z102"/>
<organism evidence="1">
    <name type="scientific">bioreactor metagenome</name>
    <dbReference type="NCBI Taxonomy" id="1076179"/>
    <lineage>
        <taxon>unclassified sequences</taxon>
        <taxon>metagenomes</taxon>
        <taxon>ecological metagenomes</taxon>
    </lineage>
</organism>
<reference evidence="1" key="1">
    <citation type="submission" date="2019-08" db="EMBL/GenBank/DDBJ databases">
        <authorList>
            <person name="Kucharzyk K."/>
            <person name="Murdoch R.W."/>
            <person name="Higgins S."/>
            <person name="Loffler F."/>
        </authorList>
    </citation>
    <scope>NUCLEOTIDE SEQUENCE</scope>
</reference>
<evidence type="ECO:0000313" key="1">
    <source>
        <dbReference type="EMBL" id="MPM31874.1"/>
    </source>
</evidence>